<protein>
    <submittedName>
        <fullName evidence="2">Uncharacterized protein</fullName>
    </submittedName>
</protein>
<sequence length="175" mass="19514">MSSINRVTKSLWLALTRKSIVMIIPEHPDNLSDHLSISIDVPITLQVKDSSSVKSSRKPGTSNVTIPNWNNNPRNKSYQETTLKRLHADVVTYRTSLQADVDTQFTHSTMRCIQLIKKPGVYSTISTSQRHSYFLSLVGSEIGSASGCRYRTRMAVHVRALCTSAISVSKRLPVV</sequence>
<feature type="compositionally biased region" description="Polar residues" evidence="1">
    <location>
        <begin position="58"/>
        <end position="74"/>
    </location>
</feature>
<organism evidence="2 3">
    <name type="scientific">Paralvinella palmiformis</name>
    <dbReference type="NCBI Taxonomy" id="53620"/>
    <lineage>
        <taxon>Eukaryota</taxon>
        <taxon>Metazoa</taxon>
        <taxon>Spiralia</taxon>
        <taxon>Lophotrochozoa</taxon>
        <taxon>Annelida</taxon>
        <taxon>Polychaeta</taxon>
        <taxon>Sedentaria</taxon>
        <taxon>Canalipalpata</taxon>
        <taxon>Terebellida</taxon>
        <taxon>Terebelliformia</taxon>
        <taxon>Alvinellidae</taxon>
        <taxon>Paralvinella</taxon>
    </lineage>
</organism>
<name>A0AAD9MY67_9ANNE</name>
<evidence type="ECO:0000313" key="2">
    <source>
        <dbReference type="EMBL" id="KAK2150172.1"/>
    </source>
</evidence>
<keyword evidence="3" id="KW-1185">Reference proteome</keyword>
<dbReference type="AlphaFoldDB" id="A0AAD9MY67"/>
<feature type="region of interest" description="Disordered" evidence="1">
    <location>
        <begin position="50"/>
        <end position="74"/>
    </location>
</feature>
<comment type="caution">
    <text evidence="2">The sequence shown here is derived from an EMBL/GenBank/DDBJ whole genome shotgun (WGS) entry which is preliminary data.</text>
</comment>
<dbReference type="EMBL" id="JAODUP010000419">
    <property type="protein sequence ID" value="KAK2150172.1"/>
    <property type="molecule type" value="Genomic_DNA"/>
</dbReference>
<accession>A0AAD9MY67</accession>
<dbReference type="Proteomes" id="UP001208570">
    <property type="component" value="Unassembled WGS sequence"/>
</dbReference>
<gene>
    <name evidence="2" type="ORF">LSH36_419g00006</name>
</gene>
<evidence type="ECO:0000313" key="3">
    <source>
        <dbReference type="Proteomes" id="UP001208570"/>
    </source>
</evidence>
<evidence type="ECO:0000256" key="1">
    <source>
        <dbReference type="SAM" id="MobiDB-lite"/>
    </source>
</evidence>
<reference evidence="2" key="1">
    <citation type="journal article" date="2023" name="Mol. Biol. Evol.">
        <title>Third-Generation Sequencing Reveals the Adaptive Role of the Epigenome in Three Deep-Sea Polychaetes.</title>
        <authorList>
            <person name="Perez M."/>
            <person name="Aroh O."/>
            <person name="Sun Y."/>
            <person name="Lan Y."/>
            <person name="Juniper S.K."/>
            <person name="Young C.R."/>
            <person name="Angers B."/>
            <person name="Qian P.Y."/>
        </authorList>
    </citation>
    <scope>NUCLEOTIDE SEQUENCE</scope>
    <source>
        <strain evidence="2">P08H-3</strain>
    </source>
</reference>
<proteinExistence type="predicted"/>